<organism evidence="2">
    <name type="scientific">uncultured Desulfovibrio sp</name>
    <dbReference type="NCBI Taxonomy" id="167968"/>
    <lineage>
        <taxon>Bacteria</taxon>
        <taxon>Pseudomonadati</taxon>
        <taxon>Thermodesulfobacteriota</taxon>
        <taxon>Desulfovibrionia</taxon>
        <taxon>Desulfovibrionales</taxon>
        <taxon>Desulfovibrionaceae</taxon>
        <taxon>Desulfovibrio</taxon>
        <taxon>environmental samples</taxon>
    </lineage>
</organism>
<evidence type="ECO:0000256" key="1">
    <source>
        <dbReference type="SAM" id="MobiDB-lite"/>
    </source>
</evidence>
<name>A0A212L710_9BACT</name>
<reference evidence="2" key="1">
    <citation type="submission" date="2016-08" db="EMBL/GenBank/DDBJ databases">
        <authorList>
            <person name="Seilhamer J.J."/>
        </authorList>
    </citation>
    <scope>NUCLEOTIDE SEQUENCE</scope>
    <source>
        <strain evidence="2">86-1</strain>
    </source>
</reference>
<evidence type="ECO:0000313" key="2">
    <source>
        <dbReference type="EMBL" id="SCM73353.1"/>
    </source>
</evidence>
<protein>
    <submittedName>
        <fullName evidence="2">Uncharacterized protein</fullName>
    </submittedName>
</protein>
<dbReference type="EMBL" id="FMJC01000002">
    <property type="protein sequence ID" value="SCM73353.1"/>
    <property type="molecule type" value="Genomic_DNA"/>
</dbReference>
<feature type="region of interest" description="Disordered" evidence="1">
    <location>
        <begin position="1"/>
        <end position="27"/>
    </location>
</feature>
<dbReference type="RefSeq" id="WP_179980654.1">
    <property type="nucleotide sequence ID" value="NZ_LT608333.1"/>
</dbReference>
<gene>
    <name evidence="2" type="ORF">KL86DES1_21247</name>
</gene>
<dbReference type="AlphaFoldDB" id="A0A212L710"/>
<sequence>MEISGINAFHPISFPRPDKDDSGSTPAAVQDVVNLSTPKLLEDHEVDSVMDDTLSMIAQDNVAALSVHGGLSQSRVYALLGI</sequence>
<accession>A0A212L710</accession>
<proteinExistence type="predicted"/>